<comment type="caution">
    <text evidence="4">The sequence shown here is derived from an EMBL/GenBank/DDBJ whole genome shotgun (WGS) entry which is preliminary data.</text>
</comment>
<dbReference type="AlphaFoldDB" id="A0A562KQG9"/>
<dbReference type="CDD" id="cd05483">
    <property type="entry name" value="retropepsin_like_bacteria"/>
    <property type="match status" value="1"/>
</dbReference>
<keyword evidence="2" id="KW-0812">Transmembrane</keyword>
<dbReference type="Gene3D" id="2.40.70.10">
    <property type="entry name" value="Acid Proteases"/>
    <property type="match status" value="1"/>
</dbReference>
<dbReference type="PROSITE" id="PS50175">
    <property type="entry name" value="ASP_PROT_RETROV"/>
    <property type="match status" value="1"/>
</dbReference>
<reference evidence="4 5" key="1">
    <citation type="journal article" date="2015" name="Stand. Genomic Sci.">
        <title>Genomic Encyclopedia of Bacterial and Archaeal Type Strains, Phase III: the genomes of soil and plant-associated and newly described type strains.</title>
        <authorList>
            <person name="Whitman W.B."/>
            <person name="Woyke T."/>
            <person name="Klenk H.P."/>
            <person name="Zhou Y."/>
            <person name="Lilburn T.G."/>
            <person name="Beck B.J."/>
            <person name="De Vos P."/>
            <person name="Vandamme P."/>
            <person name="Eisen J.A."/>
            <person name="Garrity G."/>
            <person name="Hugenholtz P."/>
            <person name="Kyrpides N.C."/>
        </authorList>
    </citation>
    <scope>NUCLEOTIDE SEQUENCE [LARGE SCALE GENOMIC DNA]</scope>
    <source>
        <strain evidence="4 5">CGMCC 1.7748</strain>
    </source>
</reference>
<dbReference type="GO" id="GO:0006508">
    <property type="term" value="P:proteolysis"/>
    <property type="evidence" value="ECO:0007669"/>
    <property type="project" value="UniProtKB-KW"/>
</dbReference>
<protein>
    <submittedName>
        <fullName evidence="4">Aspartyl protease family protein</fullName>
    </submittedName>
</protein>
<keyword evidence="5" id="KW-1185">Reference proteome</keyword>
<evidence type="ECO:0000259" key="3">
    <source>
        <dbReference type="PROSITE" id="PS50175"/>
    </source>
</evidence>
<evidence type="ECO:0000313" key="5">
    <source>
        <dbReference type="Proteomes" id="UP000316624"/>
    </source>
</evidence>
<gene>
    <name evidence="4" type="ORF">IQ35_00037</name>
</gene>
<evidence type="ECO:0000256" key="2">
    <source>
        <dbReference type="SAM" id="Phobius"/>
    </source>
</evidence>
<dbReference type="PROSITE" id="PS00141">
    <property type="entry name" value="ASP_PROTEASE"/>
    <property type="match status" value="1"/>
</dbReference>
<sequence>MDVGTDQAMSGIWYLLAIVLVGSALLTRRMPLGGMMRMALLWVAIFAILLMLFNLAQKSGIFMESAHTPSTAKEDDDHPVAPQTRIDGDRIRIAVSSDGHYWVDGAVNGTPTRFLIDSGASVTALSEQAARAAALNIDPAQSSVTMMTANGHVKAQRARIATLTIGPVRTSDLDIVVSPAFGDVNVIGMNMLSRLKSWGVENGEMVLTP</sequence>
<feature type="transmembrane region" description="Helical" evidence="2">
    <location>
        <begin position="39"/>
        <end position="56"/>
    </location>
</feature>
<dbReference type="EMBL" id="VLKK01000001">
    <property type="protein sequence ID" value="TWH97443.1"/>
    <property type="molecule type" value="Genomic_DNA"/>
</dbReference>
<feature type="transmembrane region" description="Helical" evidence="2">
    <location>
        <begin position="12"/>
        <end position="27"/>
    </location>
</feature>
<dbReference type="InterPro" id="IPR001969">
    <property type="entry name" value="Aspartic_peptidase_AS"/>
</dbReference>
<keyword evidence="2" id="KW-0472">Membrane</keyword>
<evidence type="ECO:0000256" key="1">
    <source>
        <dbReference type="ARBA" id="ARBA00022801"/>
    </source>
</evidence>
<organism evidence="4 5">
    <name type="scientific">Sphingobium wenxiniae (strain DSM 21828 / CGMCC 1.7748 / JZ-1)</name>
    <dbReference type="NCBI Taxonomy" id="595605"/>
    <lineage>
        <taxon>Bacteria</taxon>
        <taxon>Pseudomonadati</taxon>
        <taxon>Pseudomonadota</taxon>
        <taxon>Alphaproteobacteria</taxon>
        <taxon>Sphingomonadales</taxon>
        <taxon>Sphingomonadaceae</taxon>
        <taxon>Sphingobium</taxon>
    </lineage>
</organism>
<keyword evidence="4" id="KW-0645">Protease</keyword>
<dbReference type="Pfam" id="PF13975">
    <property type="entry name" value="gag-asp_proteas"/>
    <property type="match status" value="1"/>
</dbReference>
<dbReference type="GO" id="GO:0004190">
    <property type="term" value="F:aspartic-type endopeptidase activity"/>
    <property type="evidence" value="ECO:0007669"/>
    <property type="project" value="InterPro"/>
</dbReference>
<keyword evidence="2" id="KW-1133">Transmembrane helix</keyword>
<dbReference type="RefSeq" id="WP_021246620.1">
    <property type="nucleotide sequence ID" value="NZ_JACIIY010000001.1"/>
</dbReference>
<name>A0A562KQG9_SPHWJ</name>
<keyword evidence="1" id="KW-0378">Hydrolase</keyword>
<dbReference type="NCBIfam" id="TIGR02281">
    <property type="entry name" value="clan_AA_DTGA"/>
    <property type="match status" value="1"/>
</dbReference>
<dbReference type="InterPro" id="IPR034122">
    <property type="entry name" value="Retropepsin-like_bacterial"/>
</dbReference>
<proteinExistence type="predicted"/>
<dbReference type="InterPro" id="IPR001995">
    <property type="entry name" value="Peptidase_A2_cat"/>
</dbReference>
<feature type="domain" description="Peptidase A2" evidence="3">
    <location>
        <begin position="112"/>
        <end position="191"/>
    </location>
</feature>
<dbReference type="SUPFAM" id="SSF50630">
    <property type="entry name" value="Acid proteases"/>
    <property type="match status" value="1"/>
</dbReference>
<accession>A0A562KQG9</accession>
<dbReference type="InterPro" id="IPR011969">
    <property type="entry name" value="Clan_AA_Asp_peptidase_C"/>
</dbReference>
<dbReference type="InterPro" id="IPR021109">
    <property type="entry name" value="Peptidase_aspartic_dom_sf"/>
</dbReference>
<evidence type="ECO:0000313" key="4">
    <source>
        <dbReference type="EMBL" id="TWH97443.1"/>
    </source>
</evidence>
<dbReference type="Proteomes" id="UP000316624">
    <property type="component" value="Unassembled WGS sequence"/>
</dbReference>